<accession>A0A811Q5V7</accession>
<feature type="compositionally biased region" description="Polar residues" evidence="1">
    <location>
        <begin position="341"/>
        <end position="350"/>
    </location>
</feature>
<feature type="domain" description="CCHC-type" evidence="2">
    <location>
        <begin position="188"/>
        <end position="204"/>
    </location>
</feature>
<dbReference type="Proteomes" id="UP000604825">
    <property type="component" value="Unassembled WGS sequence"/>
</dbReference>
<dbReference type="Gene3D" id="4.10.60.10">
    <property type="entry name" value="Zinc finger, CCHC-type"/>
    <property type="match status" value="1"/>
</dbReference>
<protein>
    <recommendedName>
        <fullName evidence="2">CCHC-type domain-containing protein</fullName>
    </recommendedName>
</protein>
<feature type="region of interest" description="Disordered" evidence="1">
    <location>
        <begin position="326"/>
        <end position="372"/>
    </location>
</feature>
<comment type="caution">
    <text evidence="3">The sequence shown here is derived from an EMBL/GenBank/DDBJ whole genome shotgun (WGS) entry which is preliminary data.</text>
</comment>
<dbReference type="AlphaFoldDB" id="A0A811Q5V7"/>
<dbReference type="PANTHER" id="PTHR33170:SF48">
    <property type="entry name" value="CCHC-TYPE DOMAIN-CONTAINING PROTEIN"/>
    <property type="match status" value="1"/>
</dbReference>
<reference evidence="3" key="1">
    <citation type="submission" date="2020-10" db="EMBL/GenBank/DDBJ databases">
        <authorList>
            <person name="Han B."/>
            <person name="Lu T."/>
            <person name="Zhao Q."/>
            <person name="Huang X."/>
            <person name="Zhao Y."/>
        </authorList>
    </citation>
    <scope>NUCLEOTIDE SEQUENCE</scope>
</reference>
<dbReference type="InterPro" id="IPR001878">
    <property type="entry name" value="Znf_CCHC"/>
</dbReference>
<feature type="domain" description="CCHC-type" evidence="2">
    <location>
        <begin position="171"/>
        <end position="185"/>
    </location>
</feature>
<proteinExistence type="predicted"/>
<feature type="compositionally biased region" description="Polar residues" evidence="1">
    <location>
        <begin position="362"/>
        <end position="372"/>
    </location>
</feature>
<feature type="region of interest" description="Disordered" evidence="1">
    <location>
        <begin position="1"/>
        <end position="161"/>
    </location>
</feature>
<sequence>MASSSGNILLEGDLDPPPSPHPPWLTTCPQPSAGFVRQRKGTLPSPPVRGIKRGAQIQARLVEDEEELVEFFGPPQPPPPRYPPQPPQGWVDQGRRNQPYNPNPIPPSQPQPQYQQRQQPPPQPQQRPQPPPQQPRQQAKRGATQGRGQGNQESELPPFSIDPRYRNLTYYNCGEPGHFVGNCTRPKICFICAVPGHHMNVCPMWKSDHPVAAYVGSASLGLGFYHLEVPSVESTQWLNLTNCGVVKVKTGQISLAELEQELSEIYCKERPWQIRELEEGMFMFILDNKPQYSISFDKQHEKKTGSRLSAGTSMLVRKKTGSRFHVGEEKNRFQVPDFQPSRHQQQQENNAPWRHQNVSRRPANQLTIIKMQ</sequence>
<dbReference type="InterPro" id="IPR036875">
    <property type="entry name" value="Znf_CCHC_sf"/>
</dbReference>
<evidence type="ECO:0000259" key="2">
    <source>
        <dbReference type="SMART" id="SM00343"/>
    </source>
</evidence>
<dbReference type="GO" id="GO:0008270">
    <property type="term" value="F:zinc ion binding"/>
    <property type="evidence" value="ECO:0007669"/>
    <property type="project" value="InterPro"/>
</dbReference>
<feature type="compositionally biased region" description="Pro residues" evidence="1">
    <location>
        <begin position="101"/>
        <end position="110"/>
    </location>
</feature>
<evidence type="ECO:0000256" key="1">
    <source>
        <dbReference type="SAM" id="MobiDB-lite"/>
    </source>
</evidence>
<dbReference type="PANTHER" id="PTHR33170">
    <property type="entry name" value="DUF4283 DOMAIN-CONTAINING PROTEIN-RELATED"/>
    <property type="match status" value="1"/>
</dbReference>
<dbReference type="SUPFAM" id="SSF57756">
    <property type="entry name" value="Retrovirus zinc finger-like domains"/>
    <property type="match status" value="1"/>
</dbReference>
<dbReference type="EMBL" id="CAJGYO010000008">
    <property type="protein sequence ID" value="CAD6250832.1"/>
    <property type="molecule type" value="Genomic_DNA"/>
</dbReference>
<feature type="compositionally biased region" description="Pro residues" evidence="1">
    <location>
        <begin position="74"/>
        <end position="87"/>
    </location>
</feature>
<name>A0A811Q5V7_9POAL</name>
<dbReference type="GO" id="GO:0003676">
    <property type="term" value="F:nucleic acid binding"/>
    <property type="evidence" value="ECO:0007669"/>
    <property type="project" value="InterPro"/>
</dbReference>
<dbReference type="SMART" id="SM00343">
    <property type="entry name" value="ZnF_C2HC"/>
    <property type="match status" value="2"/>
</dbReference>
<keyword evidence="4" id="KW-1185">Reference proteome</keyword>
<dbReference type="OrthoDB" id="3596098at2759"/>
<evidence type="ECO:0000313" key="4">
    <source>
        <dbReference type="Proteomes" id="UP000604825"/>
    </source>
</evidence>
<feature type="compositionally biased region" description="Pro residues" evidence="1">
    <location>
        <begin position="119"/>
        <end position="134"/>
    </location>
</feature>
<organism evidence="3 4">
    <name type="scientific">Miscanthus lutarioriparius</name>
    <dbReference type="NCBI Taxonomy" id="422564"/>
    <lineage>
        <taxon>Eukaryota</taxon>
        <taxon>Viridiplantae</taxon>
        <taxon>Streptophyta</taxon>
        <taxon>Embryophyta</taxon>
        <taxon>Tracheophyta</taxon>
        <taxon>Spermatophyta</taxon>
        <taxon>Magnoliopsida</taxon>
        <taxon>Liliopsida</taxon>
        <taxon>Poales</taxon>
        <taxon>Poaceae</taxon>
        <taxon>PACMAD clade</taxon>
        <taxon>Panicoideae</taxon>
        <taxon>Andropogonodae</taxon>
        <taxon>Andropogoneae</taxon>
        <taxon>Saccharinae</taxon>
        <taxon>Miscanthus</taxon>
    </lineage>
</organism>
<evidence type="ECO:0000313" key="3">
    <source>
        <dbReference type="EMBL" id="CAD6250832.1"/>
    </source>
</evidence>
<gene>
    <name evidence="3" type="ORF">NCGR_LOCUS34602</name>
</gene>